<dbReference type="Gene3D" id="2.60.120.620">
    <property type="entry name" value="q2cbj1_9rhob like domain"/>
    <property type="match status" value="1"/>
</dbReference>
<evidence type="ECO:0000256" key="2">
    <source>
        <dbReference type="SAM" id="Phobius"/>
    </source>
</evidence>
<dbReference type="Proteomes" id="UP001189429">
    <property type="component" value="Unassembled WGS sequence"/>
</dbReference>
<protein>
    <submittedName>
        <fullName evidence="3">Uncharacterized protein</fullName>
    </submittedName>
</protein>
<dbReference type="PANTHER" id="PTHR37563:SF2">
    <property type="entry name" value="PHYTANOYL-COA DIOXYGENASE FAMILY PROTEIN (AFU_ORTHOLOGUE AFUA_2G03330)"/>
    <property type="match status" value="1"/>
</dbReference>
<keyword evidence="2" id="KW-1133">Transmembrane helix</keyword>
<organism evidence="3 4">
    <name type="scientific">Prorocentrum cordatum</name>
    <dbReference type="NCBI Taxonomy" id="2364126"/>
    <lineage>
        <taxon>Eukaryota</taxon>
        <taxon>Sar</taxon>
        <taxon>Alveolata</taxon>
        <taxon>Dinophyceae</taxon>
        <taxon>Prorocentrales</taxon>
        <taxon>Prorocentraceae</taxon>
        <taxon>Prorocentrum</taxon>
    </lineage>
</organism>
<evidence type="ECO:0000256" key="1">
    <source>
        <dbReference type="SAM" id="MobiDB-lite"/>
    </source>
</evidence>
<sequence length="691" mass="72766">MPLLDLDSASLSRALLWLPSPDALRAGQATARLGSLFGVRARADSGPGWRRLLGDEPPGRHWSSGLLWLHGAAAPADIARYAAMARHFGVLDGGLTFRGAGELRGLASAALLERDAGGEGAVFAGLFDVFAAAGDGTLRSRPKSLSSTYRDCHLATFDVCLTLGPAPGGGAFSGEIRQEEMDYISGSTSLATPCSQARAAPTAIACTVPVPLGGGPPGAAAALERARARGGPLLCLLRVLFRSAGMEQPVAPAEQARAARRSTAAAAAAAAGESAQRVQRALVAAGSRLERHEASVESAFNEHEFEAFLSTAHARPAALAPTFVRQADGRIAPMTHRAGRPKFANGGTSSEAPARSVSGAVDQPVHADTMHGVTRFLQSDVQLPVGEALGEADEDADADVGEVVRAVATDTALIFTALVALQDVEPDMGPTFVWPATHTVEHHATLWSTNGGGKLRVHEADKVFGVEHLKMTLRRGDAVIYDSRLMHCGSGSTSDQRRSVMVASVMGPGIRPDGTTWTMMKSLRSRLPRLGAFPLQDWALSAAAAPGRAVALPPPEAATAAPAAHGTAVQEEQPEVRPVPPLQEWEAAVQCSLCRRWRPCGTMEAPKLTGVENGFVCKAVGFSCLQERARGEVRGRPGFFVCCFSLSLSLSLSLSFYISLSLVLSFSLYFFSAAWELETFHCSSSSQRVGR</sequence>
<evidence type="ECO:0000313" key="4">
    <source>
        <dbReference type="Proteomes" id="UP001189429"/>
    </source>
</evidence>
<dbReference type="PANTHER" id="PTHR37563">
    <property type="entry name" value="PHYTANOYL-COA DIOXYGENASE FAMILY PROTEIN (AFU_ORTHOLOGUE AFUA_2G03330)"/>
    <property type="match status" value="1"/>
</dbReference>
<dbReference type="Pfam" id="PF05721">
    <property type="entry name" value="PhyH"/>
    <property type="match status" value="1"/>
</dbReference>
<accession>A0ABN9UGW5</accession>
<feature type="region of interest" description="Disordered" evidence="1">
    <location>
        <begin position="337"/>
        <end position="359"/>
    </location>
</feature>
<keyword evidence="4" id="KW-1185">Reference proteome</keyword>
<dbReference type="EMBL" id="CAUYUJ010015849">
    <property type="protein sequence ID" value="CAK0858883.1"/>
    <property type="molecule type" value="Genomic_DNA"/>
</dbReference>
<dbReference type="InterPro" id="IPR051961">
    <property type="entry name" value="Fungal_Metabolite_Diox"/>
</dbReference>
<dbReference type="InterPro" id="IPR008775">
    <property type="entry name" value="Phytyl_CoA_dOase-like"/>
</dbReference>
<feature type="transmembrane region" description="Helical" evidence="2">
    <location>
        <begin position="638"/>
        <end position="671"/>
    </location>
</feature>
<keyword evidence="2" id="KW-0472">Membrane</keyword>
<evidence type="ECO:0000313" key="3">
    <source>
        <dbReference type="EMBL" id="CAK0858883.1"/>
    </source>
</evidence>
<proteinExistence type="predicted"/>
<keyword evidence="2" id="KW-0812">Transmembrane</keyword>
<dbReference type="SUPFAM" id="SSF51197">
    <property type="entry name" value="Clavaminate synthase-like"/>
    <property type="match status" value="1"/>
</dbReference>
<gene>
    <name evidence="3" type="ORF">PCOR1329_LOCUS48446</name>
</gene>
<name>A0ABN9UGW5_9DINO</name>
<comment type="caution">
    <text evidence="3">The sequence shown here is derived from an EMBL/GenBank/DDBJ whole genome shotgun (WGS) entry which is preliminary data.</text>
</comment>
<reference evidence="3" key="1">
    <citation type="submission" date="2023-10" db="EMBL/GenBank/DDBJ databases">
        <authorList>
            <person name="Chen Y."/>
            <person name="Shah S."/>
            <person name="Dougan E. K."/>
            <person name="Thang M."/>
            <person name="Chan C."/>
        </authorList>
    </citation>
    <scope>NUCLEOTIDE SEQUENCE [LARGE SCALE GENOMIC DNA]</scope>
</reference>